<dbReference type="AlphaFoldDB" id="A0A4R6ADV5"/>
<dbReference type="RefSeq" id="WP_133396974.1">
    <property type="nucleotide sequence ID" value="NZ_SNAA01000010.1"/>
</dbReference>
<comment type="caution">
    <text evidence="1">The sequence shown here is derived from an EMBL/GenBank/DDBJ whole genome shotgun (WGS) entry which is preliminary data.</text>
</comment>
<keyword evidence="2" id="KW-1185">Reference proteome</keyword>
<dbReference type="OrthoDB" id="7865530at2"/>
<name>A0A4R6ADV5_9RHOB</name>
<gene>
    <name evidence="1" type="ORF">E2L08_10180</name>
</gene>
<dbReference type="Proteomes" id="UP000295701">
    <property type="component" value="Unassembled WGS sequence"/>
</dbReference>
<dbReference type="SUPFAM" id="SSF50346">
    <property type="entry name" value="PRC-barrel domain"/>
    <property type="match status" value="1"/>
</dbReference>
<evidence type="ECO:0000313" key="2">
    <source>
        <dbReference type="Proteomes" id="UP000295701"/>
    </source>
</evidence>
<protein>
    <submittedName>
        <fullName evidence="1">Uncharacterized protein</fullName>
    </submittedName>
</protein>
<sequence length="191" mass="20891">MTYGFNELTGLRALIAGDEVPVSDLLIERAGWRVRRVALDVGSWFESRHALVSIDRFEAPRDDGWPARFSEDELRDAPAWEDHATSEMDLPPLIVGPFGMTVSPLMMSAGLKASMARSLPPEVVETPEGAPLRSARGFLGIEIFGDSGSRGTVEDLRIDDTWSVTHIVTDDGDPIPVDALRETDQGNFVIG</sequence>
<reference evidence="1 2" key="1">
    <citation type="submission" date="2019-03" db="EMBL/GenBank/DDBJ databases">
        <title>Primorskyibacter sp. SS33 isolated from sediments.</title>
        <authorList>
            <person name="Xunke S."/>
        </authorList>
    </citation>
    <scope>NUCLEOTIDE SEQUENCE [LARGE SCALE GENOMIC DNA]</scope>
    <source>
        <strain evidence="1 2">SS33</strain>
    </source>
</reference>
<dbReference type="EMBL" id="SNAA01000010">
    <property type="protein sequence ID" value="TDL79383.1"/>
    <property type="molecule type" value="Genomic_DNA"/>
</dbReference>
<dbReference type="InterPro" id="IPR011033">
    <property type="entry name" value="PRC_barrel-like_sf"/>
</dbReference>
<accession>A0A4R6ADV5</accession>
<evidence type="ECO:0000313" key="1">
    <source>
        <dbReference type="EMBL" id="TDL79383.1"/>
    </source>
</evidence>
<proteinExistence type="predicted"/>
<organism evidence="1 2">
    <name type="scientific">Palleronia sediminis</name>
    <dbReference type="NCBI Taxonomy" id="2547833"/>
    <lineage>
        <taxon>Bacteria</taxon>
        <taxon>Pseudomonadati</taxon>
        <taxon>Pseudomonadota</taxon>
        <taxon>Alphaproteobacteria</taxon>
        <taxon>Rhodobacterales</taxon>
        <taxon>Roseobacteraceae</taxon>
        <taxon>Palleronia</taxon>
    </lineage>
</organism>